<name>A0ABY4XMC7_9BACT</name>
<keyword evidence="2" id="KW-1185">Reference proteome</keyword>
<gene>
    <name evidence="1" type="ORF">NFI80_02425</name>
</gene>
<sequence length="569" mass="66597">MSYAVFPTFKEIFPDLEAPSLDDILRSTPSIALLRVAAYLNSQVHISQFDTESQEKIFKRWIKVFDIATTKKIWLNYIIFKSRIEENGFRVSIFTSITLLPLMQRILHTYNELPMPVEASKEAEMAFLQALLVNSSQTGRYIREGSLKNKNDLFKMALLGQAKQYEFVERKDIFSLILISNALFEHLNSDVVTKPHLTDFLQQKNLDSYQAYLRGVAEIYLQEAGKTFFFQLGDQNSYLRSLFNEMSLPISELPSSISKFRQNDEDFKLFRKYPIVRSSDDQYYILHHNFFIDKLYQSVVFEIYRETSLKNVFKKFDSFLQWLGNFAEEQLFYGFVHGCFRSGKYVISVEGNKHSNIEYSDFYLRIGNAVFLFEFKNSIIKAEIKHSYDYEAVKSEIEEKLVVSSDGKPKGVTQLINVIKKLLGGPFFFDDYIAKKIGRLQIYPIIVHTDDFFNIDGVEKIIDDEFRAQMTKMNVSRHNVKPIVLMHLNDLIELQLSSTSDSSHFRMVLDTYLKRRMKFRRKQSRNMHEDLKLYRCFRNVISDLFPENNSAIVDKLVRALDIQESNSSL</sequence>
<reference evidence="1" key="1">
    <citation type="submission" date="2022-06" db="EMBL/GenBank/DDBJ databases">
        <title>Novel species in genus Dyadobacter.</title>
        <authorList>
            <person name="Ma C."/>
        </authorList>
    </citation>
    <scope>NUCLEOTIDE SEQUENCE</scope>
    <source>
        <strain evidence="1">CY22</strain>
    </source>
</reference>
<dbReference type="EMBL" id="CP098805">
    <property type="protein sequence ID" value="USJ31600.1"/>
    <property type="molecule type" value="Genomic_DNA"/>
</dbReference>
<accession>A0ABY4XMC7</accession>
<protein>
    <recommendedName>
        <fullName evidence="3">Nuclease of restriction endonuclease-like (RecB) superfamily</fullName>
    </recommendedName>
</protein>
<organism evidence="1 2">
    <name type="scientific">Dyadobacter chenhuakuii</name>
    <dbReference type="NCBI Taxonomy" id="2909339"/>
    <lineage>
        <taxon>Bacteria</taxon>
        <taxon>Pseudomonadati</taxon>
        <taxon>Bacteroidota</taxon>
        <taxon>Cytophagia</taxon>
        <taxon>Cytophagales</taxon>
        <taxon>Spirosomataceae</taxon>
        <taxon>Dyadobacter</taxon>
    </lineage>
</organism>
<proteinExistence type="predicted"/>
<dbReference type="RefSeq" id="WP_235165036.1">
    <property type="nucleotide sequence ID" value="NZ_CP098805.1"/>
</dbReference>
<evidence type="ECO:0000313" key="1">
    <source>
        <dbReference type="EMBL" id="USJ31600.1"/>
    </source>
</evidence>
<evidence type="ECO:0008006" key="3">
    <source>
        <dbReference type="Google" id="ProtNLM"/>
    </source>
</evidence>
<evidence type="ECO:0000313" key="2">
    <source>
        <dbReference type="Proteomes" id="UP001055420"/>
    </source>
</evidence>
<dbReference type="Proteomes" id="UP001055420">
    <property type="component" value="Chromosome"/>
</dbReference>